<feature type="signal peptide" evidence="3">
    <location>
        <begin position="1"/>
        <end position="20"/>
    </location>
</feature>
<dbReference type="InterPro" id="IPR013320">
    <property type="entry name" value="ConA-like_dom_sf"/>
</dbReference>
<dbReference type="Gene3D" id="2.60.40.10">
    <property type="entry name" value="Immunoglobulins"/>
    <property type="match status" value="1"/>
</dbReference>
<dbReference type="AlphaFoldDB" id="A0A6P8HV94"/>
<proteinExistence type="predicted"/>
<dbReference type="PROSITE" id="PS50835">
    <property type="entry name" value="IG_LIKE"/>
    <property type="match status" value="1"/>
</dbReference>
<evidence type="ECO:0000256" key="1">
    <source>
        <dbReference type="ARBA" id="ARBA00022729"/>
    </source>
</evidence>
<dbReference type="SMART" id="SM00159">
    <property type="entry name" value="PTX"/>
    <property type="match status" value="1"/>
</dbReference>
<keyword evidence="5" id="KW-1185">Reference proteome</keyword>
<evidence type="ECO:0000313" key="6">
    <source>
        <dbReference type="RefSeq" id="XP_031559238.1"/>
    </source>
</evidence>
<dbReference type="OrthoDB" id="2015116at2759"/>
<dbReference type="PANTHER" id="PTHR36191">
    <property type="entry name" value="ENDO/EXONUCLEASE/PHOSPHATASE DOMAIN-CONTAINING PROTEIN-RELATED"/>
    <property type="match status" value="1"/>
</dbReference>
<sequence>MNLGLQFLVVVVLGFSQATGVNVLAFWALNGSEPGLTLYGGPTFVEGRYPGTKAINFNQSSNCFARIPKVELRGRSFTIALWVKVKSILADRVQAIFSDWYDPWHFFLAVHKTGIIQFVRHSTDASWYGPSLESKSTINVGKWFHIAVTWDQSGGVSKLYIDGKEENTLAIDKSRTWQPPTRDTYEIGDDGHTDEHQFLGSVMDLYIIDGVLNTEQINHLRGFPEITTPSLLNNTFVFTNETVKCQAKGSPTPYVAWVRSGVVLVNKTSTAEITITENNGEYVCVASNREGTKNVSLKAKAPLQLCHDYRIISDVSRAVNHIYHSSQVKNDNTDIDFSKWYRIQSPAGNQLPTTCVPQNRCGTQAPGWLNGAHPIIQDGIVKRTVCFHFNGNCCYQSTTVHIRKCSGYYVYKFSGVPNALPCRYCIENQQHGNQDHPDTMFQAIDEEVGSRLIGHVIHTETGVQDVFICMSYCQLYNGCKSFNFHREKKICELNNATRGEHPGPLHKKTSSVTYYEEINIIRF</sequence>
<gene>
    <name evidence="6" type="primary">LOC116295535</name>
</gene>
<name>A0A6P8HV94_ACTTE</name>
<dbReference type="Gene3D" id="2.60.120.200">
    <property type="match status" value="1"/>
</dbReference>
<dbReference type="RefSeq" id="XP_031559238.1">
    <property type="nucleotide sequence ID" value="XM_031703378.1"/>
</dbReference>
<feature type="domain" description="Ig-like" evidence="4">
    <location>
        <begin position="224"/>
        <end position="296"/>
    </location>
</feature>
<dbReference type="InterPro" id="IPR001759">
    <property type="entry name" value="PTX_dom"/>
</dbReference>
<dbReference type="InParanoid" id="A0A6P8HV94"/>
<reference evidence="6" key="1">
    <citation type="submission" date="2025-08" db="UniProtKB">
        <authorList>
            <consortium name="RefSeq"/>
        </authorList>
    </citation>
    <scope>IDENTIFICATION</scope>
    <source>
        <tissue evidence="6">Tentacle</tissue>
    </source>
</reference>
<dbReference type="InterPro" id="IPR036179">
    <property type="entry name" value="Ig-like_dom_sf"/>
</dbReference>
<protein>
    <submittedName>
        <fullName evidence="6">Uncharacterized protein LOC116295535</fullName>
    </submittedName>
</protein>
<dbReference type="InterPro" id="IPR057774">
    <property type="entry name" value="D8C_UMOD/GP2/OIT3-like"/>
</dbReference>
<accession>A0A6P8HV94</accession>
<dbReference type="PANTHER" id="PTHR36191:SF4">
    <property type="entry name" value="VWFD DOMAIN-CONTAINING PROTEIN"/>
    <property type="match status" value="1"/>
</dbReference>
<dbReference type="KEGG" id="aten:116295535"/>
<organism evidence="5 6">
    <name type="scientific">Actinia tenebrosa</name>
    <name type="common">Australian red waratah sea anemone</name>
    <dbReference type="NCBI Taxonomy" id="6105"/>
    <lineage>
        <taxon>Eukaryota</taxon>
        <taxon>Metazoa</taxon>
        <taxon>Cnidaria</taxon>
        <taxon>Anthozoa</taxon>
        <taxon>Hexacorallia</taxon>
        <taxon>Actiniaria</taxon>
        <taxon>Actiniidae</taxon>
        <taxon>Actinia</taxon>
    </lineage>
</organism>
<dbReference type="SUPFAM" id="SSF49899">
    <property type="entry name" value="Concanavalin A-like lectins/glucanases"/>
    <property type="match status" value="1"/>
</dbReference>
<dbReference type="InterPro" id="IPR013783">
    <property type="entry name" value="Ig-like_fold"/>
</dbReference>
<dbReference type="SUPFAM" id="SSF48726">
    <property type="entry name" value="Immunoglobulin"/>
    <property type="match status" value="1"/>
</dbReference>
<dbReference type="GeneID" id="116295535"/>
<dbReference type="SUPFAM" id="SSF57414">
    <property type="entry name" value="Hairpin loop containing domain-like"/>
    <property type="match status" value="1"/>
</dbReference>
<keyword evidence="1 3" id="KW-0732">Signal</keyword>
<evidence type="ECO:0000259" key="4">
    <source>
        <dbReference type="PROSITE" id="PS50835"/>
    </source>
</evidence>
<evidence type="ECO:0000256" key="2">
    <source>
        <dbReference type="ARBA" id="ARBA00023157"/>
    </source>
</evidence>
<evidence type="ECO:0000256" key="3">
    <source>
        <dbReference type="SAM" id="SignalP"/>
    </source>
</evidence>
<keyword evidence="2" id="KW-1015">Disulfide bond</keyword>
<dbReference type="Gene3D" id="3.50.4.10">
    <property type="entry name" value="Hepatocyte Growth Factor"/>
    <property type="match status" value="1"/>
</dbReference>
<dbReference type="InterPro" id="IPR007110">
    <property type="entry name" value="Ig-like_dom"/>
</dbReference>
<dbReference type="Pfam" id="PF23283">
    <property type="entry name" value="D8C_UMOD"/>
    <property type="match status" value="1"/>
</dbReference>
<evidence type="ECO:0000313" key="5">
    <source>
        <dbReference type="Proteomes" id="UP000515163"/>
    </source>
</evidence>
<dbReference type="Pfam" id="PF00024">
    <property type="entry name" value="PAN_1"/>
    <property type="match status" value="1"/>
</dbReference>
<dbReference type="Proteomes" id="UP000515163">
    <property type="component" value="Unplaced"/>
</dbReference>
<dbReference type="InterPro" id="IPR003609">
    <property type="entry name" value="Pan_app"/>
</dbReference>
<feature type="chain" id="PRO_5028370440" evidence="3">
    <location>
        <begin position="21"/>
        <end position="523"/>
    </location>
</feature>
<dbReference type="Pfam" id="PF13385">
    <property type="entry name" value="Laminin_G_3"/>
    <property type="match status" value="1"/>
</dbReference>